<dbReference type="InterPro" id="IPR011635">
    <property type="entry name" value="CARDB"/>
</dbReference>
<feature type="transmembrane region" description="Helical" evidence="2">
    <location>
        <begin position="14"/>
        <end position="34"/>
    </location>
</feature>
<dbReference type="Gene3D" id="2.60.40.10">
    <property type="entry name" value="Immunoglobulins"/>
    <property type="match status" value="1"/>
</dbReference>
<dbReference type="InterPro" id="IPR013783">
    <property type="entry name" value="Ig-like_fold"/>
</dbReference>
<gene>
    <name evidence="4" type="ORF">A3K52_03865</name>
</gene>
<evidence type="ECO:0000259" key="3">
    <source>
        <dbReference type="Pfam" id="PF07705"/>
    </source>
</evidence>
<evidence type="ECO:0000256" key="2">
    <source>
        <dbReference type="SAM" id="Phobius"/>
    </source>
</evidence>
<proteinExistence type="predicted"/>
<dbReference type="EMBL" id="MGBR01000001">
    <property type="protein sequence ID" value="OGK73887.1"/>
    <property type="molecule type" value="Genomic_DNA"/>
</dbReference>
<feature type="domain" description="CARDB" evidence="3">
    <location>
        <begin position="70"/>
        <end position="174"/>
    </location>
</feature>
<dbReference type="Pfam" id="PF07705">
    <property type="entry name" value="CARDB"/>
    <property type="match status" value="1"/>
</dbReference>
<evidence type="ECO:0000256" key="1">
    <source>
        <dbReference type="SAM" id="MobiDB-lite"/>
    </source>
</evidence>
<feature type="region of interest" description="Disordered" evidence="1">
    <location>
        <begin position="214"/>
        <end position="245"/>
    </location>
</feature>
<evidence type="ECO:0000313" key="4">
    <source>
        <dbReference type="EMBL" id="OGK73887.1"/>
    </source>
</evidence>
<comment type="caution">
    <text evidence="4">The sequence shown here is derived from an EMBL/GenBank/DDBJ whole genome shotgun (WGS) entry which is preliminary data.</text>
</comment>
<keyword evidence="2" id="KW-1133">Transmembrane helix</keyword>
<dbReference type="AlphaFoldDB" id="A0A1F7L184"/>
<keyword evidence="2" id="KW-0472">Membrane</keyword>
<sequence length="245" mass="27166">MTTKSSKICMSKQFLIVLGIMFGLFLLIMGVNYVNSLKLSQNTRASGQDRYGLEFYRLKDQRLATPSALPDLTIQNITASSTANPSEYMISVIVKNQGASVAKDFNLYGYIDPSEYPPTPQTPETFATFSANLNPGELFTYTYTDSLSEGTHNIYTWVDRDNKVVESREDNNTKDCQASIENGAITMKCFTKIFLPIINKKTSINCIPPMTSPPVSQNTDNNIADLPVCTPPPDLPDRPITPPNL</sequence>
<keyword evidence="2" id="KW-0812">Transmembrane</keyword>
<organism evidence="4 5">
    <name type="scientific">Candidatus Roizmanbacteria bacterium RIFOXYD1_FULL_38_12</name>
    <dbReference type="NCBI Taxonomy" id="1802093"/>
    <lineage>
        <taxon>Bacteria</taxon>
        <taxon>Candidatus Roizmaniibacteriota</taxon>
    </lineage>
</organism>
<accession>A0A1F7L184</accession>
<protein>
    <recommendedName>
        <fullName evidence="3">CARDB domain-containing protein</fullName>
    </recommendedName>
</protein>
<feature type="compositionally biased region" description="Pro residues" evidence="1">
    <location>
        <begin position="229"/>
        <end position="245"/>
    </location>
</feature>
<dbReference type="Proteomes" id="UP000177050">
    <property type="component" value="Unassembled WGS sequence"/>
</dbReference>
<reference evidence="4 5" key="1">
    <citation type="journal article" date="2016" name="Nat. Commun.">
        <title>Thousands of microbial genomes shed light on interconnected biogeochemical processes in an aquifer system.</title>
        <authorList>
            <person name="Anantharaman K."/>
            <person name="Brown C.T."/>
            <person name="Hug L.A."/>
            <person name="Sharon I."/>
            <person name="Castelle C.J."/>
            <person name="Probst A.J."/>
            <person name="Thomas B.C."/>
            <person name="Singh A."/>
            <person name="Wilkins M.J."/>
            <person name="Karaoz U."/>
            <person name="Brodie E.L."/>
            <person name="Williams K.H."/>
            <person name="Hubbard S.S."/>
            <person name="Banfield J.F."/>
        </authorList>
    </citation>
    <scope>NUCLEOTIDE SEQUENCE [LARGE SCALE GENOMIC DNA]</scope>
</reference>
<evidence type="ECO:0000313" key="5">
    <source>
        <dbReference type="Proteomes" id="UP000177050"/>
    </source>
</evidence>
<name>A0A1F7L184_9BACT</name>